<feature type="non-terminal residue" evidence="1">
    <location>
        <position position="1"/>
    </location>
</feature>
<dbReference type="AlphaFoldDB" id="A0A8D9DAM5"/>
<evidence type="ECO:0000313" key="1">
    <source>
        <dbReference type="EMBL" id="CAG7870729.1"/>
    </source>
</evidence>
<reference evidence="1 2" key="1">
    <citation type="submission" date="2021-07" db="EMBL/GenBank/DDBJ databases">
        <authorList>
            <consortium name="Genoscope - CEA"/>
            <person name="William W."/>
        </authorList>
    </citation>
    <scope>NUCLEOTIDE SEQUENCE [LARGE SCALE GENOMIC DNA]</scope>
</reference>
<evidence type="ECO:0000313" key="2">
    <source>
        <dbReference type="Proteomes" id="UP000694005"/>
    </source>
</evidence>
<dbReference type="Proteomes" id="UP000694005">
    <property type="component" value="Chromosome A06"/>
</dbReference>
<dbReference type="EMBL" id="LS974622">
    <property type="protein sequence ID" value="CAG7870729.1"/>
    <property type="molecule type" value="Genomic_DNA"/>
</dbReference>
<name>A0A8D9DAM5_BRACM</name>
<sequence>TNTHIRPLCAAGQPRTATVVLCVLVDTHGRPVHGRPVCAGGHPQTSCVY</sequence>
<organism evidence="1 2">
    <name type="scientific">Brassica campestris</name>
    <name type="common">Field mustard</name>
    <dbReference type="NCBI Taxonomy" id="3711"/>
    <lineage>
        <taxon>Eukaryota</taxon>
        <taxon>Viridiplantae</taxon>
        <taxon>Streptophyta</taxon>
        <taxon>Embryophyta</taxon>
        <taxon>Tracheophyta</taxon>
        <taxon>Spermatophyta</taxon>
        <taxon>Magnoliopsida</taxon>
        <taxon>eudicotyledons</taxon>
        <taxon>Gunneridae</taxon>
        <taxon>Pentapetalae</taxon>
        <taxon>rosids</taxon>
        <taxon>malvids</taxon>
        <taxon>Brassicales</taxon>
        <taxon>Brassicaceae</taxon>
        <taxon>Brassiceae</taxon>
        <taxon>Brassica</taxon>
    </lineage>
</organism>
<protein>
    <submittedName>
        <fullName evidence="1">Uncharacterized protein</fullName>
    </submittedName>
</protein>
<accession>A0A8D9DAM5</accession>
<proteinExistence type="predicted"/>
<gene>
    <name evidence="1" type="ORF">BRAPAZ1V2_A06P29690.2</name>
</gene>
<dbReference type="Gramene" id="A06p29690.2_BraZ1">
    <property type="protein sequence ID" value="A06p29690.2_BraZ1.CDS"/>
    <property type="gene ID" value="A06g29690.2_BraZ1"/>
</dbReference>